<evidence type="ECO:0000313" key="1">
    <source>
        <dbReference type="EMBL" id="ASR75595.1"/>
    </source>
</evidence>
<protein>
    <submittedName>
        <fullName evidence="1">Uncharacterized protein</fullName>
    </submittedName>
</protein>
<sequence>MHFNNETEASFIIEEMTREIWRVIRLVLVQEAREEDVRGAAEKAKYLRLYIDSYESRNYSRLPESSIWLAKEMVEAVVDLID</sequence>
<dbReference type="Proteomes" id="UP000223009">
    <property type="component" value="Segment"/>
</dbReference>
<proteinExistence type="predicted"/>
<gene>
    <name evidence="1" type="ORF">SEA_MILDRED21_237</name>
</gene>
<reference evidence="1 2" key="1">
    <citation type="submission" date="2017-05" db="EMBL/GenBank/DDBJ databases">
        <authorList>
            <person name="Chapman J."/>
            <person name="Chang C."/>
            <person name="Suresh T."/>
            <person name="Shishido T.C."/>
            <person name="Bindert I."/>
            <person name="Shaffer C.D."/>
            <person name="Weston-Hafer K.A."/>
            <person name="Russell D.A."/>
            <person name="Pope W.H."/>
            <person name="Jacobs-Sera D."/>
            <person name="Hendrix R.W."/>
            <person name="Hatfull G.F."/>
        </authorList>
    </citation>
    <scope>NUCLEOTIDE SEQUENCE [LARGE SCALE GENOMIC DNA]</scope>
</reference>
<keyword evidence="2" id="KW-1185">Reference proteome</keyword>
<evidence type="ECO:0000313" key="2">
    <source>
        <dbReference type="Proteomes" id="UP000223009"/>
    </source>
</evidence>
<organism evidence="1 2">
    <name type="scientific">Streptomyces phage Mildred21</name>
    <dbReference type="NCBI Taxonomy" id="2023959"/>
    <lineage>
        <taxon>Viruses</taxon>
        <taxon>Duplodnaviria</taxon>
        <taxon>Heunggongvirae</taxon>
        <taxon>Uroviricota</taxon>
        <taxon>Caudoviricetes</taxon>
        <taxon>Stanwilliamsviridae</taxon>
        <taxon>Boydwoodruffvirinae</taxon>
        <taxon>Samistivirus</taxon>
        <taxon>Samistivirus mildred21</taxon>
    </lineage>
</organism>
<dbReference type="EMBL" id="MF155946">
    <property type="protein sequence ID" value="ASR75595.1"/>
    <property type="molecule type" value="Genomic_DNA"/>
</dbReference>
<name>A0A222YUD7_9CAUD</name>
<accession>A0A222YUD7</accession>
<dbReference type="OrthoDB" id="23415at10239"/>